<sequence length="1666" mass="189743">MADLPIKFEEHLQLTSLGINPSSFGFHTVTMESEKFVCVRDLVDGSPVVVIVDLADVSKTMRRPISADSAIMNPYEKIIALRGKTGEGAMKTVQLFNLETKAKLKSHAMSEEIVFWKWISPTVIGLVTENAVYHWYTEGSQGPVKRFDRHQSLKGYQIINYRGDESLTWLLLVGISSHDQRPVGAMQLYSVDRQCSQPIAANVATFFKCRILDNPEPSTMLCFASRFEQIGKLHIVEVGQPPAQNVPVAQKVVDFLYSDGVNNDFPVAMQASSRYKIIYLLTKYGFVYIFDIETATCIYINRISGDTCFVSAPRESTGGIIGVNRKGQVLSVTINEDTIIPYILNVLKNADLAYRVAISNDFAGAEQLFIDKFNSLTQKGLYSEAVKLAAAAPKGVLRTPETIKLLQKLPPSPGETSPLLQYFAILLDRSKLNKFESLELCRPVLAQNKKHLLEKWLMEEKLECSEELGDLIMQYDSTLALSVFLRANIPDKIVLCFAQAGSFQKIFLYAKKVGYSPDYALLLRSVVQKDAEQGSNFALMLAKEKDALVDPNRIVDVFMEYALYQQSTAFLLEILKNNKPEEGHLQTRLLEINLAFAPQVANAILDNKMFTHYDKIRIGQICENVGLLHRALEHFSDLYDIKRVIVQTHLLNHDWLVDFMKGLSCQDCYDCLVTLMTSNVKQNLHLCVRIASKYHEQLTVQKMIEMFENFKCYEGLYYFLGSIVNSSTDEDVHFKYIEASCKVGQAKEVERICRESHHYNPEKVKNFLKESKLGNNLPLMIVCDRFGYIDDMVLYLHRNGLTEDIDVFIRKVNPSQLPAVVGALLRIGCSDDAIERLVSSPVGQFSIVDLVEQLENHNKLTLLMPWLKSKADEGSTDPAVHNTLAKLYIDCDSNAERFLIENSFYDSKIVGKYCEKRNPHLACVVYERSHCDADLIRVCNENSLFRIEAKYLVSRKDANLWSGVLEESNPFKRQIVDQVVQTILKETSDPEDITATLKAFMVADLPSELVEILERLVLEQTPFSKNRNLQNLLLLTAIKTNRSKVSEYIEKLQNFDAVDIGNMAINHGLYDEAFLTFKKFGENCSAIQVIIDHMDDLSRAAEFAETCDDPAVWSVLAKAQLRQDSVVEAITSFIKAQDQSVHSDVVRKAHEAQAWEPLVNYLQMARKLCKDSYIDGELLYALAKTDRLQIMEEILASSHSADISKIGDRCFAEKMFKAAKILFDCASNFPRLACTLVQLNDFQNAVDCARKANSIEVLKEVCFACVDHNELRLAHICGVHIALRADELDKLIKYYEDRGCVEEIINLLESTLGMERNHMGIMTQLAILYSKYDPPKMREHLELFWSRVNIPKVIRAAEAAHLWSDIVFLYDRYEEYDNALLLMMEHPSEAWKEGQFKDVIGKVANVELYFKAIQFYVQYKPLLLCDLLSVLSPRLDHARTVKFFSEKNLLPLVKDYLVSVQHTDNRAVNESLNFLYVEERNFENLRTSTESYQNFDSLGLAQKLEDHPMAEFKKIAAILYKNNNRWKHSVSLCKRAKLFKDAIAHAAESKQPAIVQELMEWFLVHQNIDCFVACLFQCYDFLRPDFVLEMAWRHGATAVAMPYMINVVQEYVSKVDELVESERLRREEAERTESESRLLNASSAAMMPICAPAAYPFFYSPVRKLN</sequence>
<keyword evidence="10" id="KW-1185">Reference proteome</keyword>
<evidence type="ECO:0000256" key="4">
    <source>
        <dbReference type="ARBA" id="ARBA00023176"/>
    </source>
</evidence>
<evidence type="ECO:0000256" key="7">
    <source>
        <dbReference type="PROSITE-ProRule" id="PRU01006"/>
    </source>
</evidence>
<evidence type="ECO:0000256" key="5">
    <source>
        <dbReference type="ARBA" id="ARBA00023329"/>
    </source>
</evidence>
<dbReference type="InterPro" id="IPR016025">
    <property type="entry name" value="Clathrin_H-chain_N"/>
</dbReference>
<keyword evidence="5 6" id="KW-0968">Cytoplasmic vesicle</keyword>
<evidence type="ECO:0000313" key="10">
    <source>
        <dbReference type="Proteomes" id="UP001307889"/>
    </source>
</evidence>
<evidence type="ECO:0000256" key="2">
    <source>
        <dbReference type="ARBA" id="ARBA00022737"/>
    </source>
</evidence>
<dbReference type="InterPro" id="IPR011990">
    <property type="entry name" value="TPR-like_helical_dom_sf"/>
</dbReference>
<accession>A0ABN7B285</accession>
<dbReference type="PANTHER" id="PTHR10292:SF1">
    <property type="entry name" value="CLATHRIN HEAVY CHAIN"/>
    <property type="match status" value="1"/>
</dbReference>
<feature type="domain" description="Clathrin heavy chain linker core motif" evidence="8">
    <location>
        <begin position="336"/>
        <end position="357"/>
    </location>
</feature>
<organism evidence="9 10">
    <name type="scientific">Nesidiocoris tenuis</name>
    <dbReference type="NCBI Taxonomy" id="355587"/>
    <lineage>
        <taxon>Eukaryota</taxon>
        <taxon>Metazoa</taxon>
        <taxon>Ecdysozoa</taxon>
        <taxon>Arthropoda</taxon>
        <taxon>Hexapoda</taxon>
        <taxon>Insecta</taxon>
        <taxon>Pterygota</taxon>
        <taxon>Neoptera</taxon>
        <taxon>Paraneoptera</taxon>
        <taxon>Hemiptera</taxon>
        <taxon>Heteroptera</taxon>
        <taxon>Panheteroptera</taxon>
        <taxon>Cimicomorpha</taxon>
        <taxon>Miridae</taxon>
        <taxon>Dicyphina</taxon>
        <taxon>Nesidiocoris</taxon>
    </lineage>
</organism>
<feature type="repeat" description="CHCR" evidence="7">
    <location>
        <begin position="1428"/>
        <end position="1571"/>
    </location>
</feature>
<feature type="repeat" description="CHCR" evidence="7">
    <location>
        <begin position="984"/>
        <end position="1129"/>
    </location>
</feature>
<evidence type="ECO:0000256" key="6">
    <source>
        <dbReference type="PIRNR" id="PIRNR002290"/>
    </source>
</evidence>
<evidence type="ECO:0000256" key="1">
    <source>
        <dbReference type="ARBA" id="ARBA00009535"/>
    </source>
</evidence>
<keyword evidence="2" id="KW-0677">Repeat</keyword>
<dbReference type="InterPro" id="IPR000547">
    <property type="entry name" value="Clathrin_H-chain/VPS_repeat"/>
</dbReference>
<dbReference type="Pfam" id="PF09268">
    <property type="entry name" value="Clathrin-link"/>
    <property type="match status" value="1"/>
</dbReference>
<evidence type="ECO:0000256" key="3">
    <source>
        <dbReference type="ARBA" id="ARBA00023136"/>
    </source>
</evidence>
<dbReference type="Pfam" id="PF00637">
    <property type="entry name" value="Clathrin"/>
    <property type="match status" value="7"/>
</dbReference>
<dbReference type="InterPro" id="IPR016341">
    <property type="entry name" value="Clathrin_heavy_chain"/>
</dbReference>
<dbReference type="Gene3D" id="2.130.10.110">
    <property type="entry name" value="Clathrin heavy-chain terminal domain"/>
    <property type="match status" value="1"/>
</dbReference>
<comment type="similarity">
    <text evidence="1 6">Belongs to the clathrin heavy chain family.</text>
</comment>
<dbReference type="Gene3D" id="1.25.40.10">
    <property type="entry name" value="Tetratricopeptide repeat domain"/>
    <property type="match status" value="3"/>
</dbReference>
<evidence type="ECO:0000259" key="8">
    <source>
        <dbReference type="Pfam" id="PF09268"/>
    </source>
</evidence>
<comment type="subcellular location">
    <subcellularLocation>
        <location evidence="6">Cytoplasmic vesicle membrane</location>
        <topology evidence="6">Peripheral membrane protein</topology>
        <orientation evidence="6">Cytoplasmic side</orientation>
    </subcellularLocation>
    <subcellularLocation>
        <location evidence="6">Membrane</location>
        <location evidence="6">Coated pit</location>
        <topology evidence="6">Peripheral membrane protein</topology>
        <orientation evidence="6">Cytoplasmic side</orientation>
    </subcellularLocation>
</comment>
<dbReference type="Gene3D" id="1.25.40.730">
    <property type="match status" value="1"/>
</dbReference>
<dbReference type="SMART" id="SM00299">
    <property type="entry name" value="CLH"/>
    <property type="match status" value="7"/>
</dbReference>
<gene>
    <name evidence="9" type="ORF">NTJ_11158</name>
</gene>
<dbReference type="EMBL" id="AP028917">
    <property type="protein sequence ID" value="BES98343.1"/>
    <property type="molecule type" value="Genomic_DNA"/>
</dbReference>
<evidence type="ECO:0000313" key="9">
    <source>
        <dbReference type="EMBL" id="BES98343.1"/>
    </source>
</evidence>
<proteinExistence type="inferred from homology"/>
<dbReference type="PANTHER" id="PTHR10292">
    <property type="entry name" value="CLATHRIN HEAVY CHAIN RELATED"/>
    <property type="match status" value="1"/>
</dbReference>
<dbReference type="PIRSF" id="PIRSF002290">
    <property type="entry name" value="Clathrin_H_chain"/>
    <property type="match status" value="1"/>
</dbReference>
<feature type="repeat" description="CHCR" evidence="7">
    <location>
        <begin position="838"/>
        <end position="977"/>
    </location>
</feature>
<comment type="function">
    <text evidence="6">Clathrin is the major protein of the polyhedral coat of coated pits and vesicles.</text>
</comment>
<reference evidence="9 10" key="1">
    <citation type="submission" date="2023-09" db="EMBL/GenBank/DDBJ databases">
        <title>Nesidiocoris tenuis whole genome shotgun sequence.</title>
        <authorList>
            <person name="Shibata T."/>
            <person name="Shimoda M."/>
            <person name="Kobayashi T."/>
            <person name="Uehara T."/>
        </authorList>
    </citation>
    <scope>NUCLEOTIDE SEQUENCE [LARGE SCALE GENOMIC DNA]</scope>
    <source>
        <strain evidence="9 10">Japan</strain>
    </source>
</reference>
<dbReference type="InterPro" id="IPR015348">
    <property type="entry name" value="Clathrin_H-chain_linker_core"/>
</dbReference>
<dbReference type="SUPFAM" id="SSF50989">
    <property type="entry name" value="Clathrin heavy-chain terminal domain"/>
    <property type="match status" value="1"/>
</dbReference>
<protein>
    <recommendedName>
        <fullName evidence="6">Clathrin heavy chain</fullName>
    </recommendedName>
</protein>
<dbReference type="InterPro" id="IPR016024">
    <property type="entry name" value="ARM-type_fold"/>
</dbReference>
<dbReference type="Pfam" id="PF01394">
    <property type="entry name" value="Clathrin_propel"/>
    <property type="match status" value="1"/>
</dbReference>
<keyword evidence="4 6" id="KW-0168">Coated pit</keyword>
<dbReference type="InterPro" id="IPR055358">
    <property type="entry name" value="CHCR"/>
</dbReference>
<keyword evidence="3 6" id="KW-0472">Membrane</keyword>
<dbReference type="SUPFAM" id="SSF48371">
    <property type="entry name" value="ARM repeat"/>
    <property type="match status" value="6"/>
</dbReference>
<dbReference type="InterPro" id="IPR022365">
    <property type="entry name" value="Clathrin_H-chain_propeller_rpt"/>
</dbReference>
<dbReference type="Proteomes" id="UP001307889">
    <property type="component" value="Chromosome 9"/>
</dbReference>
<dbReference type="Pfam" id="PF13838">
    <property type="entry name" value="Clathrin_H_link"/>
    <property type="match status" value="1"/>
</dbReference>
<name>A0ABN7B285_9HEMI</name>
<feature type="repeat" description="CHCR" evidence="7">
    <location>
        <begin position="1279"/>
        <end position="1425"/>
    </location>
</feature>
<feature type="repeat" description="CHCR" evidence="7">
    <location>
        <begin position="1133"/>
        <end position="1274"/>
    </location>
</feature>
<feature type="repeat" description="CHCR" evidence="7">
    <location>
        <begin position="691"/>
        <end position="833"/>
    </location>
</feature>
<feature type="repeat" description="CHCR" evidence="7">
    <location>
        <begin position="542"/>
        <end position="688"/>
    </location>
</feature>
<dbReference type="PROSITE" id="PS50236">
    <property type="entry name" value="CHCR"/>
    <property type="match status" value="7"/>
</dbReference>